<name>A0ABP9WD49_9MICO</name>
<dbReference type="Proteomes" id="UP001426770">
    <property type="component" value="Unassembled WGS sequence"/>
</dbReference>
<sequence>MSQPARADYAPNIAALIAESWRRHADAVVMRYADSEDRWHDVTGAEAQARVTAVAKGLIARGVEPGQSVGLMARTRIEWSILDVAIWTVGALPVPIYDTSSSAQIDWITSDAEISLLVVETAAHAELARTVAGDSESPVRDILVIDEGALDDLRDAGVGIPDSVVEQRAALATLDSPATIIYTSGTTGRPKGVTLTHFNFVRHTYGIQDELHDVLFGEGASTVLFLTLAHSLARLVEVALLASGTVIGYCPDAKKLVPYFASFKPTLILAVPRVFEKVYNSAEQKAAAGGKVKIFRWAAKQSIDFSRALATPTGPSLALKARHAVADRLVLSKIREVLGGRARHAISGSAPLGERLGHFYNGLGLQVLEGYGLTEVTAASHVNRTRLSKIGSVGAALPGFEVRIADDGEILMRGDMLFAGYHHNAEATAEAIVDGWFHTGDIGHQDDEGYLYITGRKKEIIVTAGGKNVAPAVLEDRLRSYALISQCVVVGDGKPFIGALLTLDAEALPAWLSGKGLPAMTVAEAAAHPVVREHLEKAVARANRAVSRAESIRRWEILADDFTVDNGYLTPSLKLKRGQVLRDFADDVEALYTEGAQ</sequence>
<proteinExistence type="inferred from homology"/>
<accession>A0ABP9WD49</accession>
<dbReference type="Gene3D" id="3.40.50.12780">
    <property type="entry name" value="N-terminal domain of ligase-like"/>
    <property type="match status" value="1"/>
</dbReference>
<dbReference type="InterPro" id="IPR042099">
    <property type="entry name" value="ANL_N_sf"/>
</dbReference>
<dbReference type="PROSITE" id="PS00455">
    <property type="entry name" value="AMP_BINDING"/>
    <property type="match status" value="1"/>
</dbReference>
<dbReference type="SUPFAM" id="SSF56801">
    <property type="entry name" value="Acetyl-CoA synthetase-like"/>
    <property type="match status" value="1"/>
</dbReference>
<evidence type="ECO:0000259" key="6">
    <source>
        <dbReference type="Pfam" id="PF00501"/>
    </source>
</evidence>
<dbReference type="PANTHER" id="PTHR43272:SF32">
    <property type="entry name" value="AMP-DEPENDENT SYNTHETASE_LIGASE DOMAIN-CONTAINING PROTEIN"/>
    <property type="match status" value="1"/>
</dbReference>
<evidence type="ECO:0000256" key="2">
    <source>
        <dbReference type="ARBA" id="ARBA00022598"/>
    </source>
</evidence>
<reference evidence="7 8" key="1">
    <citation type="submission" date="2024-02" db="EMBL/GenBank/DDBJ databases">
        <title>Lysinimicrobium sediminis NBRC 112286.</title>
        <authorList>
            <person name="Ichikawa N."/>
            <person name="Katano-Makiyama Y."/>
            <person name="Hidaka K."/>
        </authorList>
    </citation>
    <scope>NUCLEOTIDE SEQUENCE [LARGE SCALE GENOMIC DNA]</scope>
    <source>
        <strain evidence="7 8">NBRC 112286</strain>
    </source>
</reference>
<dbReference type="InterPro" id="IPR020845">
    <property type="entry name" value="AMP-binding_CS"/>
</dbReference>
<feature type="domain" description="AMP-dependent synthetase/ligase" evidence="6">
    <location>
        <begin position="19"/>
        <end position="422"/>
    </location>
</feature>
<comment type="similarity">
    <text evidence="1">Belongs to the ATP-dependent AMP-binding enzyme family.</text>
</comment>
<organism evidence="7 8">
    <name type="scientific">Demequina sediminis</name>
    <dbReference type="NCBI Taxonomy" id="1930058"/>
    <lineage>
        <taxon>Bacteria</taxon>
        <taxon>Bacillati</taxon>
        <taxon>Actinomycetota</taxon>
        <taxon>Actinomycetes</taxon>
        <taxon>Micrococcales</taxon>
        <taxon>Demequinaceae</taxon>
        <taxon>Demequina</taxon>
    </lineage>
</organism>
<keyword evidence="4" id="KW-0443">Lipid metabolism</keyword>
<dbReference type="CDD" id="cd05907">
    <property type="entry name" value="VL_LC_FACS_like"/>
    <property type="match status" value="1"/>
</dbReference>
<gene>
    <name evidence="7" type="ORF">Lsed01_00159</name>
</gene>
<evidence type="ECO:0000313" key="8">
    <source>
        <dbReference type="Proteomes" id="UP001426770"/>
    </source>
</evidence>
<dbReference type="Pfam" id="PF23562">
    <property type="entry name" value="AMP-binding_C_3"/>
    <property type="match status" value="1"/>
</dbReference>
<dbReference type="Pfam" id="PF00501">
    <property type="entry name" value="AMP-binding"/>
    <property type="match status" value="1"/>
</dbReference>
<evidence type="ECO:0000256" key="4">
    <source>
        <dbReference type="ARBA" id="ARBA00023098"/>
    </source>
</evidence>
<dbReference type="RefSeq" id="WP_286215789.1">
    <property type="nucleotide sequence ID" value="NZ_AP027736.1"/>
</dbReference>
<dbReference type="PANTHER" id="PTHR43272">
    <property type="entry name" value="LONG-CHAIN-FATTY-ACID--COA LIGASE"/>
    <property type="match status" value="1"/>
</dbReference>
<evidence type="ECO:0000313" key="7">
    <source>
        <dbReference type="EMBL" id="GAA5517750.1"/>
    </source>
</evidence>
<comment type="caution">
    <text evidence="7">The sequence shown here is derived from an EMBL/GenBank/DDBJ whole genome shotgun (WGS) entry which is preliminary data.</text>
</comment>
<protein>
    <recommendedName>
        <fullName evidence="5">Acyl-CoA synthetase</fullName>
    </recommendedName>
</protein>
<evidence type="ECO:0000256" key="1">
    <source>
        <dbReference type="ARBA" id="ARBA00006432"/>
    </source>
</evidence>
<evidence type="ECO:0000256" key="5">
    <source>
        <dbReference type="ARBA" id="ARBA00032875"/>
    </source>
</evidence>
<evidence type="ECO:0000256" key="3">
    <source>
        <dbReference type="ARBA" id="ARBA00022832"/>
    </source>
</evidence>
<dbReference type="EMBL" id="BAABRR010000001">
    <property type="protein sequence ID" value="GAA5517750.1"/>
    <property type="molecule type" value="Genomic_DNA"/>
</dbReference>
<keyword evidence="3" id="KW-0276">Fatty acid metabolism</keyword>
<keyword evidence="2 7" id="KW-0436">Ligase</keyword>
<dbReference type="GO" id="GO:0016874">
    <property type="term" value="F:ligase activity"/>
    <property type="evidence" value="ECO:0007669"/>
    <property type="project" value="UniProtKB-KW"/>
</dbReference>
<keyword evidence="8" id="KW-1185">Reference proteome</keyword>
<dbReference type="InterPro" id="IPR000873">
    <property type="entry name" value="AMP-dep_synth/lig_dom"/>
</dbReference>